<sequence>MSIRNIVLFVVISLLTFNSCKEKEKNTTDLAEYKTPLNLPPNILFILCDDLGYADVGFNGSTDITTPNLDQLAQDGSILTSAYVAHPFCGPSRAALLTGRYPHTIGSQFNLPANGASTGKGITAQEQFISVPMQEAGYYTGAIGKWHLGETTAYHPNNRGFDDFYGFLAGGHKYFPEEYRQQYKRQKEAGAKIINDYVLPLEHNGTTLQENEYLTDAFSREASRFIREAKNKNKPFFLYLAYNAPHVPLEAKKEDLDKFKHIEDKDRRTYAAMVYAIDRGVGSIVKNLKKTGQFENTLIIFLSDNGGHTGHGANNFPLTGRKGDTWEGGYRVPMFFHWPNKVPKGQKFDFPVSSLDFYPTLNYLAGATIPENKILDGKNIWEAFTSNQNPHDKETLFAMRHREGYTDVAARQNDWKAVKVHQEPWKLYNITNDISEKTDLSTEQPAILEKLVTETENWSKTHTEPLWFDPLYLEQMWNDSTMATFNQTFKISQD</sequence>
<evidence type="ECO:0000256" key="4">
    <source>
        <dbReference type="ARBA" id="ARBA00022837"/>
    </source>
</evidence>
<dbReference type="SUPFAM" id="SSF53649">
    <property type="entry name" value="Alkaline phosphatase-like"/>
    <property type="match status" value="1"/>
</dbReference>
<evidence type="ECO:0000313" key="7">
    <source>
        <dbReference type="Proteomes" id="UP000182114"/>
    </source>
</evidence>
<accession>A0A1G7E1M8</accession>
<feature type="domain" description="Sulfatase N-terminal" evidence="5">
    <location>
        <begin position="41"/>
        <end position="366"/>
    </location>
</feature>
<proteinExistence type="inferred from homology"/>
<keyword evidence="3" id="KW-0378">Hydrolase</keyword>
<dbReference type="RefSeq" id="WP_083332171.1">
    <property type="nucleotide sequence ID" value="NZ_FNBD01000002.1"/>
</dbReference>
<dbReference type="InterPro" id="IPR024607">
    <property type="entry name" value="Sulfatase_CS"/>
</dbReference>
<dbReference type="InterPro" id="IPR017850">
    <property type="entry name" value="Alkaline_phosphatase_core_sf"/>
</dbReference>
<dbReference type="Pfam" id="PF00884">
    <property type="entry name" value="Sulfatase"/>
    <property type="match status" value="1"/>
</dbReference>
<reference evidence="7" key="1">
    <citation type="submission" date="2016-10" db="EMBL/GenBank/DDBJ databases">
        <authorList>
            <person name="Varghese N."/>
            <person name="Submissions S."/>
        </authorList>
    </citation>
    <scope>NUCLEOTIDE SEQUENCE [LARGE SCALE GENOMIC DNA]</scope>
    <source>
        <strain evidence="7">DSM 24729</strain>
    </source>
</reference>
<dbReference type="Gene3D" id="3.40.720.10">
    <property type="entry name" value="Alkaline Phosphatase, subunit A"/>
    <property type="match status" value="1"/>
</dbReference>
<dbReference type="PANTHER" id="PTHR42693">
    <property type="entry name" value="ARYLSULFATASE FAMILY MEMBER"/>
    <property type="match status" value="1"/>
</dbReference>
<evidence type="ECO:0000313" key="6">
    <source>
        <dbReference type="EMBL" id="SDE57618.1"/>
    </source>
</evidence>
<dbReference type="PROSITE" id="PS00149">
    <property type="entry name" value="SULFATASE_2"/>
    <property type="match status" value="1"/>
</dbReference>
<dbReference type="eggNOG" id="COG3119">
    <property type="taxonomic scope" value="Bacteria"/>
</dbReference>
<keyword evidence="4" id="KW-0106">Calcium</keyword>
<dbReference type="Gene3D" id="3.30.1120.10">
    <property type="match status" value="1"/>
</dbReference>
<dbReference type="AlphaFoldDB" id="A0A1G7E1M8"/>
<dbReference type="EMBL" id="FNBD01000002">
    <property type="protein sequence ID" value="SDE57618.1"/>
    <property type="molecule type" value="Genomic_DNA"/>
</dbReference>
<gene>
    <name evidence="6" type="ORF">SAMN04487992_10233</name>
</gene>
<keyword evidence="7" id="KW-1185">Reference proteome</keyword>
<evidence type="ECO:0000256" key="3">
    <source>
        <dbReference type="ARBA" id="ARBA00022801"/>
    </source>
</evidence>
<name>A0A1G7E1M8_9FLAO</name>
<dbReference type="InterPro" id="IPR000917">
    <property type="entry name" value="Sulfatase_N"/>
</dbReference>
<evidence type="ECO:0000259" key="5">
    <source>
        <dbReference type="Pfam" id="PF00884"/>
    </source>
</evidence>
<dbReference type="Proteomes" id="UP000182114">
    <property type="component" value="Unassembled WGS sequence"/>
</dbReference>
<organism evidence="6 7">
    <name type="scientific">Cellulophaga baltica</name>
    <dbReference type="NCBI Taxonomy" id="76594"/>
    <lineage>
        <taxon>Bacteria</taxon>
        <taxon>Pseudomonadati</taxon>
        <taxon>Bacteroidota</taxon>
        <taxon>Flavobacteriia</taxon>
        <taxon>Flavobacteriales</taxon>
        <taxon>Flavobacteriaceae</taxon>
        <taxon>Cellulophaga</taxon>
    </lineage>
</organism>
<dbReference type="GO" id="GO:0046872">
    <property type="term" value="F:metal ion binding"/>
    <property type="evidence" value="ECO:0007669"/>
    <property type="project" value="UniProtKB-KW"/>
</dbReference>
<protein>
    <submittedName>
        <fullName evidence="6">Arylsulfatase A</fullName>
    </submittedName>
</protein>
<dbReference type="PANTHER" id="PTHR42693:SF33">
    <property type="entry name" value="ARYLSULFATASE"/>
    <property type="match status" value="1"/>
</dbReference>
<evidence type="ECO:0000256" key="1">
    <source>
        <dbReference type="ARBA" id="ARBA00008779"/>
    </source>
</evidence>
<keyword evidence="2" id="KW-0479">Metal-binding</keyword>
<dbReference type="GO" id="GO:0004065">
    <property type="term" value="F:arylsulfatase activity"/>
    <property type="evidence" value="ECO:0007669"/>
    <property type="project" value="TreeGrafter"/>
</dbReference>
<comment type="similarity">
    <text evidence="1">Belongs to the sulfatase family.</text>
</comment>
<evidence type="ECO:0000256" key="2">
    <source>
        <dbReference type="ARBA" id="ARBA00022723"/>
    </source>
</evidence>
<dbReference type="InterPro" id="IPR050738">
    <property type="entry name" value="Sulfatase"/>
</dbReference>